<keyword evidence="2" id="KW-1133">Transmembrane helix</keyword>
<accession>A0A6J5AZN9</accession>
<dbReference type="InterPro" id="IPR021333">
    <property type="entry name" value="DUF2946"/>
</dbReference>
<dbReference type="Pfam" id="PF11162">
    <property type="entry name" value="DUF2946"/>
    <property type="match status" value="1"/>
</dbReference>
<dbReference type="AlphaFoldDB" id="A0A6J5AZN9"/>
<evidence type="ECO:0000313" key="3">
    <source>
        <dbReference type="EMBL" id="CAB3684654.1"/>
    </source>
</evidence>
<evidence type="ECO:0000313" key="4">
    <source>
        <dbReference type="Proteomes" id="UP000494205"/>
    </source>
</evidence>
<name>A0A6J5AZN9_9BURK</name>
<protein>
    <recommendedName>
        <fullName evidence="5">DUF2946 domain-containing protein</fullName>
    </recommendedName>
</protein>
<evidence type="ECO:0000256" key="1">
    <source>
        <dbReference type="SAM" id="MobiDB-lite"/>
    </source>
</evidence>
<evidence type="ECO:0000256" key="2">
    <source>
        <dbReference type="SAM" id="Phobius"/>
    </source>
</evidence>
<dbReference type="Proteomes" id="UP000494205">
    <property type="component" value="Unassembled WGS sequence"/>
</dbReference>
<sequence length="151" mass="15640">MLESPAFSPFIAMTPRSRNHLTAWLGLIAMWLVVFAPLVSQMMVSNRAQEPIAALCSALQTAAPGVTGSTGATNHASTASTMAVHLSHDDAFGACGYCHLLQHHVAMPTVAATEPPVAVTIAGTAPPTLSTRFTPLGAFPSGRPRAPPVVS</sequence>
<organism evidence="3 4">
    <name type="scientific">Paraburkholderia rhynchosiae</name>
    <dbReference type="NCBI Taxonomy" id="487049"/>
    <lineage>
        <taxon>Bacteria</taxon>
        <taxon>Pseudomonadati</taxon>
        <taxon>Pseudomonadota</taxon>
        <taxon>Betaproteobacteria</taxon>
        <taxon>Burkholderiales</taxon>
        <taxon>Burkholderiaceae</taxon>
        <taxon>Paraburkholderia</taxon>
    </lineage>
</organism>
<gene>
    <name evidence="3" type="ORF">LMG27174_02838</name>
</gene>
<keyword evidence="2" id="KW-0472">Membrane</keyword>
<feature type="transmembrane region" description="Helical" evidence="2">
    <location>
        <begin position="20"/>
        <end position="39"/>
    </location>
</feature>
<proteinExistence type="predicted"/>
<reference evidence="3 4" key="1">
    <citation type="submission" date="2020-04" db="EMBL/GenBank/DDBJ databases">
        <authorList>
            <person name="De Canck E."/>
        </authorList>
    </citation>
    <scope>NUCLEOTIDE SEQUENCE [LARGE SCALE GENOMIC DNA]</scope>
    <source>
        <strain evidence="3 4">LMG 27174</strain>
    </source>
</reference>
<evidence type="ECO:0008006" key="5">
    <source>
        <dbReference type="Google" id="ProtNLM"/>
    </source>
</evidence>
<dbReference type="EMBL" id="CADIJZ010000009">
    <property type="protein sequence ID" value="CAB3684654.1"/>
    <property type="molecule type" value="Genomic_DNA"/>
</dbReference>
<keyword evidence="2" id="KW-0812">Transmembrane</keyword>
<feature type="region of interest" description="Disordered" evidence="1">
    <location>
        <begin position="132"/>
        <end position="151"/>
    </location>
</feature>